<feature type="region of interest" description="Disordered" evidence="1">
    <location>
        <begin position="115"/>
        <end position="141"/>
    </location>
</feature>
<reference evidence="3" key="1">
    <citation type="submission" date="2019-08" db="EMBL/GenBank/DDBJ databases">
        <title>Limnoglobus roseus gen. nov., sp. nov., a novel freshwater planctomycete with a giant genome from the family Gemmataceae.</title>
        <authorList>
            <person name="Kulichevskaya I.S."/>
            <person name="Naumoff D.G."/>
            <person name="Miroshnikov K."/>
            <person name="Ivanova A."/>
            <person name="Philippov D.A."/>
            <person name="Hakobyan A."/>
            <person name="Rijpstra I.C."/>
            <person name="Sinninghe Damste J.S."/>
            <person name="Liesack W."/>
            <person name="Dedysh S.N."/>
        </authorList>
    </citation>
    <scope>NUCLEOTIDE SEQUENCE [LARGE SCALE GENOMIC DNA]</scope>
    <source>
        <strain evidence="3">PX52</strain>
    </source>
</reference>
<dbReference type="Proteomes" id="UP000324974">
    <property type="component" value="Chromosome"/>
</dbReference>
<evidence type="ECO:0008006" key="4">
    <source>
        <dbReference type="Google" id="ProtNLM"/>
    </source>
</evidence>
<sequence>MTVPTRCVVLVHVGGSIDPGCEDGLRELERRGHPVRRVRGYSAIDAARCQMATDALADGFDELMWVDSDVAFDPADVDKPYGHGRPLTCGLYPKKGPRQFAAAFLPGTKAVRFGKGGGLTDGRTSGHTSSPAARRPWPARR</sequence>
<evidence type="ECO:0000313" key="2">
    <source>
        <dbReference type="EMBL" id="QEL14864.1"/>
    </source>
</evidence>
<dbReference type="AlphaFoldDB" id="A0A5C1ACN6"/>
<evidence type="ECO:0000313" key="3">
    <source>
        <dbReference type="Proteomes" id="UP000324974"/>
    </source>
</evidence>
<dbReference type="OrthoDB" id="6679586at2"/>
<organism evidence="2 3">
    <name type="scientific">Limnoglobus roseus</name>
    <dbReference type="NCBI Taxonomy" id="2598579"/>
    <lineage>
        <taxon>Bacteria</taxon>
        <taxon>Pseudomonadati</taxon>
        <taxon>Planctomycetota</taxon>
        <taxon>Planctomycetia</taxon>
        <taxon>Gemmatales</taxon>
        <taxon>Gemmataceae</taxon>
        <taxon>Limnoglobus</taxon>
    </lineage>
</organism>
<keyword evidence="3" id="KW-1185">Reference proteome</keyword>
<protein>
    <recommendedName>
        <fullName evidence="4">Glycosyltransferase</fullName>
    </recommendedName>
</protein>
<feature type="compositionally biased region" description="Low complexity" evidence="1">
    <location>
        <begin position="131"/>
        <end position="141"/>
    </location>
</feature>
<dbReference type="KEGG" id="lrs:PX52LOC_01763"/>
<dbReference type="EMBL" id="CP042425">
    <property type="protein sequence ID" value="QEL14864.1"/>
    <property type="molecule type" value="Genomic_DNA"/>
</dbReference>
<gene>
    <name evidence="2" type="ORF">PX52LOC_01763</name>
</gene>
<accession>A0A5C1ACN6</accession>
<evidence type="ECO:0000256" key="1">
    <source>
        <dbReference type="SAM" id="MobiDB-lite"/>
    </source>
</evidence>
<name>A0A5C1ACN6_9BACT</name>
<proteinExistence type="predicted"/>
<dbReference type="RefSeq" id="WP_149109724.1">
    <property type="nucleotide sequence ID" value="NZ_CP042425.1"/>
</dbReference>